<comment type="caution">
    <text evidence="1">The sequence shown here is derived from an EMBL/GenBank/DDBJ whole genome shotgun (WGS) entry which is preliminary data.</text>
</comment>
<organism evidence="1 2">
    <name type="scientific">Rhizobium quercicola</name>
    <dbReference type="NCBI Taxonomy" id="2901226"/>
    <lineage>
        <taxon>Bacteria</taxon>
        <taxon>Pseudomonadati</taxon>
        <taxon>Pseudomonadota</taxon>
        <taxon>Alphaproteobacteria</taxon>
        <taxon>Hyphomicrobiales</taxon>
        <taxon>Rhizobiaceae</taxon>
        <taxon>Rhizobium/Agrobacterium group</taxon>
        <taxon>Rhizobium</taxon>
    </lineage>
</organism>
<sequence length="63" mass="6523">MSASDDLSGVVAALPGLKPDSAEKLAAGVISGLRGVVYDHMADQRSWAAVRQHLAVVFDNSAT</sequence>
<dbReference type="EMBL" id="JAJOZR010000001">
    <property type="protein sequence ID" value="MCD7107408.1"/>
    <property type="molecule type" value="Genomic_DNA"/>
</dbReference>
<evidence type="ECO:0000313" key="2">
    <source>
        <dbReference type="Proteomes" id="UP001139089"/>
    </source>
</evidence>
<dbReference type="Proteomes" id="UP001139089">
    <property type="component" value="Unassembled WGS sequence"/>
</dbReference>
<evidence type="ECO:0000313" key="1">
    <source>
        <dbReference type="EMBL" id="MCD7107408.1"/>
    </source>
</evidence>
<protein>
    <submittedName>
        <fullName evidence="1">Uncharacterized protein</fullName>
    </submittedName>
</protein>
<name>A0A9X1NN99_9HYPH</name>
<dbReference type="RefSeq" id="WP_231811170.1">
    <property type="nucleotide sequence ID" value="NZ_JAJOZR010000001.1"/>
</dbReference>
<dbReference type="AlphaFoldDB" id="A0A9X1NN99"/>
<proteinExistence type="predicted"/>
<gene>
    <name evidence="1" type="ORF">LRX75_00010</name>
</gene>
<keyword evidence="2" id="KW-1185">Reference proteome</keyword>
<accession>A0A9X1NN99</accession>
<reference evidence="1" key="1">
    <citation type="submission" date="2021-12" db="EMBL/GenBank/DDBJ databases">
        <authorList>
            <person name="Li Y."/>
        </authorList>
    </citation>
    <scope>NUCLEOTIDE SEQUENCE</scope>
    <source>
        <strain evidence="1">DKSPLA3</strain>
    </source>
</reference>